<feature type="compositionally biased region" description="Basic and acidic residues" evidence="1">
    <location>
        <begin position="341"/>
        <end position="354"/>
    </location>
</feature>
<feature type="region of interest" description="Disordered" evidence="1">
    <location>
        <begin position="317"/>
        <end position="354"/>
    </location>
</feature>
<accession>A0ABR4MGZ5</accession>
<feature type="signal peptide" evidence="2">
    <location>
        <begin position="1"/>
        <end position="16"/>
    </location>
</feature>
<dbReference type="Pfam" id="PF26146">
    <property type="entry name" value="PI-PLC_X"/>
    <property type="match status" value="1"/>
</dbReference>
<dbReference type="GeneID" id="98119258"/>
<keyword evidence="2" id="KW-0732">Signal</keyword>
<organism evidence="3 4">
    <name type="scientific">Ceratocystis lukuohia</name>
    <dbReference type="NCBI Taxonomy" id="2019550"/>
    <lineage>
        <taxon>Eukaryota</taxon>
        <taxon>Fungi</taxon>
        <taxon>Dikarya</taxon>
        <taxon>Ascomycota</taxon>
        <taxon>Pezizomycotina</taxon>
        <taxon>Sordariomycetes</taxon>
        <taxon>Hypocreomycetidae</taxon>
        <taxon>Microascales</taxon>
        <taxon>Ceratocystidaceae</taxon>
        <taxon>Ceratocystis</taxon>
    </lineage>
</organism>
<dbReference type="SUPFAM" id="SSF51695">
    <property type="entry name" value="PLC-like phosphodiesterases"/>
    <property type="match status" value="1"/>
</dbReference>
<dbReference type="InterPro" id="IPR051057">
    <property type="entry name" value="PI-PLC_domain"/>
</dbReference>
<dbReference type="InterPro" id="IPR017946">
    <property type="entry name" value="PLC-like_Pdiesterase_TIM-brl"/>
</dbReference>
<evidence type="ECO:0000313" key="3">
    <source>
        <dbReference type="EMBL" id="KAL2887525.1"/>
    </source>
</evidence>
<sequence>MNLLSIILAFAFPIIADDLACNGDVRLCNRRYSNISLVGSHNSAFVGILPTNNQYVSVTEQLNIGVRFLQVQTRGHDGSIQLCHTSCWVLNAGPLSSYLREVATWMAKNPREILTVLLTNSDGMAVERFAEAVRDANLDGIVYRPAGQPALDEWPTLQEFLDSGVRLIVFMVDSYADTTKVDYILPQFLYQWQNAYGQTDSAFSNCSIDRPKRIQHPETYMYMINHFLDIQLPFGIVIPNQFEASSTNSLESITKQAEACGVQWGVKPNVILIGLMLEMQLKRKDILMDWIEGDIKATRLLYGLKLRSREASAAGVVRGAGGTPVLSRPRSKPSRPGLRCDGGEAERETERRSR</sequence>
<dbReference type="PANTHER" id="PTHR13593:SF146">
    <property type="entry name" value="PLC-LIKE PHOSPHODIESTERASE"/>
    <property type="match status" value="1"/>
</dbReference>
<dbReference type="PANTHER" id="PTHR13593">
    <property type="match status" value="1"/>
</dbReference>
<proteinExistence type="predicted"/>
<dbReference type="EMBL" id="JABSNW010000005">
    <property type="protein sequence ID" value="KAL2887525.1"/>
    <property type="molecule type" value="Genomic_DNA"/>
</dbReference>
<dbReference type="Gene3D" id="3.20.20.190">
    <property type="entry name" value="Phosphatidylinositol (PI) phosphodiesterase"/>
    <property type="match status" value="1"/>
</dbReference>
<dbReference type="Proteomes" id="UP001610728">
    <property type="component" value="Unassembled WGS sequence"/>
</dbReference>
<keyword evidence="4" id="KW-1185">Reference proteome</keyword>
<comment type="caution">
    <text evidence="3">The sequence shown here is derived from an EMBL/GenBank/DDBJ whole genome shotgun (WGS) entry which is preliminary data.</text>
</comment>
<feature type="chain" id="PRO_5046384906" evidence="2">
    <location>
        <begin position="17"/>
        <end position="354"/>
    </location>
</feature>
<dbReference type="RefSeq" id="XP_070858705.1">
    <property type="nucleotide sequence ID" value="XM_071003381.1"/>
</dbReference>
<protein>
    <submittedName>
        <fullName evidence="3">PI-PLC X domain-containing protein 1</fullName>
    </submittedName>
</protein>
<gene>
    <name evidence="3" type="ORF">HOO65_050646</name>
</gene>
<name>A0ABR4MGZ5_9PEZI</name>
<evidence type="ECO:0000313" key="4">
    <source>
        <dbReference type="Proteomes" id="UP001610728"/>
    </source>
</evidence>
<evidence type="ECO:0000256" key="2">
    <source>
        <dbReference type="SAM" id="SignalP"/>
    </source>
</evidence>
<reference evidence="3 4" key="1">
    <citation type="submission" date="2020-05" db="EMBL/GenBank/DDBJ databases">
        <title>Ceratocystis lukuohia genome.</title>
        <authorList>
            <person name="Harrington T.C."/>
            <person name="Kim K."/>
            <person name="Mayers C.G."/>
        </authorList>
    </citation>
    <scope>NUCLEOTIDE SEQUENCE [LARGE SCALE GENOMIC DNA]</scope>
    <source>
        <strain evidence="3 4">C4212</strain>
    </source>
</reference>
<evidence type="ECO:0000256" key="1">
    <source>
        <dbReference type="SAM" id="MobiDB-lite"/>
    </source>
</evidence>